<name>A0A545U9T5_9GAMM</name>
<evidence type="ECO:0000313" key="3">
    <source>
        <dbReference type="EMBL" id="TQV86173.1"/>
    </source>
</evidence>
<feature type="transmembrane region" description="Helical" evidence="1">
    <location>
        <begin position="273"/>
        <end position="294"/>
    </location>
</feature>
<proteinExistence type="predicted"/>
<feature type="transmembrane region" description="Helical" evidence="1">
    <location>
        <begin position="579"/>
        <end position="598"/>
    </location>
</feature>
<reference evidence="3 4" key="1">
    <citation type="submission" date="2019-06" db="EMBL/GenBank/DDBJ databases">
        <title>Whole genome sequence for Cellvibrionaceae sp. R142.</title>
        <authorList>
            <person name="Wang G."/>
        </authorList>
    </citation>
    <scope>NUCLEOTIDE SEQUENCE [LARGE SCALE GENOMIC DNA]</scope>
    <source>
        <strain evidence="3 4">R142</strain>
    </source>
</reference>
<dbReference type="SUPFAM" id="SSF52317">
    <property type="entry name" value="Class I glutamine amidotransferase-like"/>
    <property type="match status" value="1"/>
</dbReference>
<dbReference type="Gene3D" id="3.40.50.880">
    <property type="match status" value="1"/>
</dbReference>
<keyword evidence="4" id="KW-1185">Reference proteome</keyword>
<evidence type="ECO:0000313" key="4">
    <source>
        <dbReference type="Proteomes" id="UP000319732"/>
    </source>
</evidence>
<keyword evidence="1" id="KW-1133">Transmembrane helix</keyword>
<comment type="caution">
    <text evidence="3">The sequence shown here is derived from an EMBL/GenBank/DDBJ whole genome shotgun (WGS) entry which is preliminary data.</text>
</comment>
<dbReference type="Pfam" id="PF14258">
    <property type="entry name" value="DUF4350"/>
    <property type="match status" value="1"/>
</dbReference>
<dbReference type="AlphaFoldDB" id="A0A545U9T5"/>
<feature type="transmembrane region" description="Helical" evidence="1">
    <location>
        <begin position="164"/>
        <end position="183"/>
    </location>
</feature>
<feature type="domain" description="DUF4350" evidence="2">
    <location>
        <begin position="333"/>
        <end position="529"/>
    </location>
</feature>
<feature type="transmembrane region" description="Helical" evidence="1">
    <location>
        <begin position="242"/>
        <end position="261"/>
    </location>
</feature>
<dbReference type="EMBL" id="VHSG01000002">
    <property type="protein sequence ID" value="TQV86173.1"/>
    <property type="molecule type" value="Genomic_DNA"/>
</dbReference>
<feature type="transmembrane region" description="Helical" evidence="1">
    <location>
        <begin position="111"/>
        <end position="132"/>
    </location>
</feature>
<feature type="transmembrane region" description="Helical" evidence="1">
    <location>
        <begin position="190"/>
        <end position="215"/>
    </location>
</feature>
<feature type="transmembrane region" description="Helical" evidence="1">
    <location>
        <begin position="553"/>
        <end position="572"/>
    </location>
</feature>
<keyword evidence="1" id="KW-0812">Transmembrane</keyword>
<protein>
    <recommendedName>
        <fullName evidence="2">DUF4350 domain-containing protein</fullName>
    </recommendedName>
</protein>
<gene>
    <name evidence="3" type="ORF">FKG94_01055</name>
</gene>
<keyword evidence="1" id="KW-0472">Membrane</keyword>
<feature type="transmembrane region" description="Helical" evidence="1">
    <location>
        <begin position="45"/>
        <end position="63"/>
    </location>
</feature>
<feature type="transmembrane region" description="Helical" evidence="1">
    <location>
        <begin position="69"/>
        <end position="99"/>
    </location>
</feature>
<dbReference type="InterPro" id="IPR025646">
    <property type="entry name" value="DUF4350"/>
</dbReference>
<feature type="transmembrane region" description="Helical" evidence="1">
    <location>
        <begin position="15"/>
        <end position="38"/>
    </location>
</feature>
<dbReference type="RefSeq" id="WP_142902325.1">
    <property type="nucleotide sequence ID" value="NZ_ML660087.1"/>
</dbReference>
<dbReference type="InterPro" id="IPR029062">
    <property type="entry name" value="Class_I_gatase-like"/>
</dbReference>
<sequence>MSSDSSLAETRYYTIKAWCLLAAATVAYGCVNGALGTFSFPSQRFLGFFATALLLVAAAGFGISLRVSLAAFVTAVIAALATTDLAIWSLCITLVLACLAYDARGQRLGELLGALAIGGVLIAFAALLLGHLPAAWRVYVDASVALSSWLAGISGAPHNLGPSAAGSGLMLVFTAICAGFLLRARRATDVLLVLVALLIGLVALVGFLSIVVLYWPLWVSGLLEWLDPQAAFQASRRDPAAVALHAPLALLVLLLLPVGLLPAVQLRPLPGRFLSPWPGALLGVVLAWLMTPFFPTAPAKETGVLFYNKGMLDWRVPRNGAFGLQQAGMFGLFPQYLQAAGYRTHRLSKMGRITPQSLAQNQVLVIINPTEMFSAQERQAVWSFVEAGGGLLVMGDHTDLAGMMAPLNTLLAPVDIAYRFDSAFSIRQWRTDYEIFPHPLTRRLDWSNELLRHSTGASLALGGGAFPLVSGKFAFSDYGVRENEANGYLGDYRYQTSELLGDVVIVAGATYGRGRVLVFGDTSAFQNIAIYNSAPFIVDAFDYLSTPASGSIAWPRSLPLLVLLLLVASYLVLARWRPLAVAATALAVVLTAAGLRWWTAAPLRFDHQRLALIEATQLNRFALAHWQRDSIGGLAVNLSRAGYLPLILRSGDWDYLQRARLLISIAPGKTYTAAQRQRLRDFMTGGGGYLVGVGWEERHAVAPFLRELDFTIGPAPLGPVPVRLKTEDPQLIGELRRRPQFHEAWPLAGETPFDEVLYEDLGYVIAAQRRIGAGKAVVIADSYFLMDRALEEENAWWPGNILFVQALLRDLAE</sequence>
<accession>A0A545U9T5</accession>
<organism evidence="3 4">
    <name type="scientific">Exilibacterium tricleocarpae</name>
    <dbReference type="NCBI Taxonomy" id="2591008"/>
    <lineage>
        <taxon>Bacteria</taxon>
        <taxon>Pseudomonadati</taxon>
        <taxon>Pseudomonadota</taxon>
        <taxon>Gammaproteobacteria</taxon>
        <taxon>Cellvibrionales</taxon>
        <taxon>Cellvibrionaceae</taxon>
        <taxon>Exilibacterium</taxon>
    </lineage>
</organism>
<dbReference type="Proteomes" id="UP000319732">
    <property type="component" value="Unassembled WGS sequence"/>
</dbReference>
<dbReference type="OrthoDB" id="6397329at2"/>
<evidence type="ECO:0000259" key="2">
    <source>
        <dbReference type="Pfam" id="PF14258"/>
    </source>
</evidence>
<evidence type="ECO:0000256" key="1">
    <source>
        <dbReference type="SAM" id="Phobius"/>
    </source>
</evidence>